<dbReference type="PANTHER" id="PTHR33116:SF78">
    <property type="entry name" value="OS12G0587133 PROTEIN"/>
    <property type="match status" value="1"/>
</dbReference>
<feature type="non-terminal residue" evidence="1">
    <location>
        <position position="1"/>
    </location>
</feature>
<dbReference type="EMBL" id="KQ484435">
    <property type="protein sequence ID" value="KYP35150.1"/>
    <property type="molecule type" value="Genomic_DNA"/>
</dbReference>
<proteinExistence type="predicted"/>
<reference evidence="1" key="1">
    <citation type="journal article" date="2012" name="Nat. Biotechnol.">
        <title>Draft genome sequence of pigeonpea (Cajanus cajan), an orphan legume crop of resource-poor farmers.</title>
        <authorList>
            <person name="Varshney R.K."/>
            <person name="Chen W."/>
            <person name="Li Y."/>
            <person name="Bharti A.K."/>
            <person name="Saxena R.K."/>
            <person name="Schlueter J.A."/>
            <person name="Donoghue M.T."/>
            <person name="Azam S."/>
            <person name="Fan G."/>
            <person name="Whaley A.M."/>
            <person name="Farmer A.D."/>
            <person name="Sheridan J."/>
            <person name="Iwata A."/>
            <person name="Tuteja R."/>
            <person name="Penmetsa R.V."/>
            <person name="Wu W."/>
            <person name="Upadhyaya H.D."/>
            <person name="Yang S.P."/>
            <person name="Shah T."/>
            <person name="Saxena K.B."/>
            <person name="Michael T."/>
            <person name="McCombie W.R."/>
            <person name="Yang B."/>
            <person name="Zhang G."/>
            <person name="Yang H."/>
            <person name="Wang J."/>
            <person name="Spillane C."/>
            <person name="Cook D.R."/>
            <person name="May G.D."/>
            <person name="Xu X."/>
            <person name="Jackson S.A."/>
        </authorList>
    </citation>
    <scope>NUCLEOTIDE SEQUENCE [LARGE SCALE GENOMIC DNA]</scope>
</reference>
<accession>A0A151QXW0</accession>
<dbReference type="Gramene" id="C.cajan_40084.t">
    <property type="protein sequence ID" value="C.cajan_40084.t"/>
    <property type="gene ID" value="C.cajan_40084"/>
</dbReference>
<gene>
    <name evidence="1" type="ORF">KK1_043820</name>
</gene>
<keyword evidence="2" id="KW-1185">Reference proteome</keyword>
<evidence type="ECO:0000313" key="2">
    <source>
        <dbReference type="Proteomes" id="UP000075243"/>
    </source>
</evidence>
<organism evidence="1 2">
    <name type="scientific">Cajanus cajan</name>
    <name type="common">Pigeon pea</name>
    <name type="synonym">Cajanus indicus</name>
    <dbReference type="NCBI Taxonomy" id="3821"/>
    <lineage>
        <taxon>Eukaryota</taxon>
        <taxon>Viridiplantae</taxon>
        <taxon>Streptophyta</taxon>
        <taxon>Embryophyta</taxon>
        <taxon>Tracheophyta</taxon>
        <taxon>Spermatophyta</taxon>
        <taxon>Magnoliopsida</taxon>
        <taxon>eudicotyledons</taxon>
        <taxon>Gunneridae</taxon>
        <taxon>Pentapetalae</taxon>
        <taxon>rosids</taxon>
        <taxon>fabids</taxon>
        <taxon>Fabales</taxon>
        <taxon>Fabaceae</taxon>
        <taxon>Papilionoideae</taxon>
        <taxon>50 kb inversion clade</taxon>
        <taxon>NPAAA clade</taxon>
        <taxon>indigoferoid/millettioid clade</taxon>
        <taxon>Phaseoleae</taxon>
        <taxon>Cajanus</taxon>
    </lineage>
</organism>
<dbReference type="PANTHER" id="PTHR33116">
    <property type="entry name" value="REVERSE TRANSCRIPTASE ZINC-BINDING DOMAIN-CONTAINING PROTEIN-RELATED-RELATED"/>
    <property type="match status" value="1"/>
</dbReference>
<name>A0A151QXW0_CAJCA</name>
<evidence type="ECO:0000313" key="1">
    <source>
        <dbReference type="EMBL" id="KYP35150.1"/>
    </source>
</evidence>
<sequence>VVVVNVYASCQLVLKRELWGELTGKKSVSFVSLWCLVGDFNSIRVASKRFSSVCKTHNPVDIKLFNDFISNMEVEDIPMLVSGSYSSVWECDSNKCPSPNVVNFNFLKEFWENIRGDICRFLMEFHHNGKKSLIRCFEVVLGLKVNFLRVNLVPFVDQALVEDFAHLLNCTLLSLPFSYLGLPVATWRPIISKNVCWISWDKVTLPKAQRGLGVKNIIFFNKAFLAKWRWNLFHQSNSMWVQVLLSRVEEDNWFDKLTEWTVGVGSKVRFWLDKWVGPINLVVSFPRLFIISNQ</sequence>
<protein>
    <submittedName>
        <fullName evidence="1">Ribonuclease H protein At1g65750 family</fullName>
    </submittedName>
</protein>
<dbReference type="Proteomes" id="UP000075243">
    <property type="component" value="Unassembled WGS sequence"/>
</dbReference>
<dbReference type="AlphaFoldDB" id="A0A151QXW0"/>